<dbReference type="STRING" id="1715691.TA5113_01068"/>
<dbReference type="PROSITE" id="PS51257">
    <property type="entry name" value="PROKAR_LIPOPROTEIN"/>
    <property type="match status" value="1"/>
</dbReference>
<dbReference type="EMBL" id="CYUE01000020">
    <property type="protein sequence ID" value="CUK26431.1"/>
    <property type="molecule type" value="Genomic_DNA"/>
</dbReference>
<dbReference type="AlphaFoldDB" id="A0A0P1ISB2"/>
<dbReference type="RefSeq" id="WP_058315318.1">
    <property type="nucleotide sequence ID" value="NZ_CYTO01000009.1"/>
</dbReference>
<dbReference type="OrthoDB" id="7777983at2"/>
<evidence type="ECO:0000313" key="1">
    <source>
        <dbReference type="EMBL" id="CUK26431.1"/>
    </source>
</evidence>
<gene>
    <name evidence="1" type="ORF">TA5114_02241</name>
</gene>
<organism evidence="1 2">
    <name type="scientific">Cognatishimia activa</name>
    <dbReference type="NCBI Taxonomy" id="1715691"/>
    <lineage>
        <taxon>Bacteria</taxon>
        <taxon>Pseudomonadati</taxon>
        <taxon>Pseudomonadota</taxon>
        <taxon>Alphaproteobacteria</taxon>
        <taxon>Rhodobacterales</taxon>
        <taxon>Paracoccaceae</taxon>
        <taxon>Cognatishimia</taxon>
    </lineage>
</organism>
<sequence length="89" mass="9787">MSLLVKGSVLAACGFLLLGCDRTGYESKPTVLKHKSGPVTCQLYTVERTYWDHAIAHPESMSKEDADAICLAEGERQKVEYLAAIKSKK</sequence>
<protein>
    <recommendedName>
        <fullName evidence="3">Lipoprotein</fullName>
    </recommendedName>
</protein>
<accession>A0A0P1ISB2</accession>
<proteinExistence type="predicted"/>
<reference evidence="2" key="1">
    <citation type="submission" date="2015-09" db="EMBL/GenBank/DDBJ databases">
        <authorList>
            <person name="Rodrigo-Torres Lidia"/>
            <person name="Arahal R.David."/>
        </authorList>
    </citation>
    <scope>NUCLEOTIDE SEQUENCE [LARGE SCALE GENOMIC DNA]</scope>
    <source>
        <strain evidence="2">CECT 5114</strain>
    </source>
</reference>
<keyword evidence="2" id="KW-1185">Reference proteome</keyword>
<evidence type="ECO:0008006" key="3">
    <source>
        <dbReference type="Google" id="ProtNLM"/>
    </source>
</evidence>
<evidence type="ECO:0000313" key="2">
    <source>
        <dbReference type="Proteomes" id="UP000051184"/>
    </source>
</evidence>
<name>A0A0P1ISB2_9RHOB</name>
<dbReference type="Proteomes" id="UP000051184">
    <property type="component" value="Unassembled WGS sequence"/>
</dbReference>